<feature type="compositionally biased region" description="Polar residues" evidence="1">
    <location>
        <begin position="1"/>
        <end position="11"/>
    </location>
</feature>
<proteinExistence type="predicted"/>
<name>A0A8B7VW42_CASCN</name>
<feature type="region of interest" description="Disordered" evidence="1">
    <location>
        <begin position="1"/>
        <end position="84"/>
    </location>
</feature>
<dbReference type="KEGG" id="ccan:109697147"/>
<sequence>MAAPSAATSGNLRDAPPRRRARAGGEPRPGRRRPQLPGPPLGVRAAGPPPRSSASARRLWGQGPRGGAGVGPGAGMGRGVPPRGGVWCCGPWLRQLEQGELRREDGGRQGLALARWAQLGRLS</sequence>
<protein>
    <submittedName>
        <fullName evidence="2">Proline-rich proteoglycan 2-like</fullName>
    </submittedName>
</protein>
<feature type="compositionally biased region" description="Gly residues" evidence="1">
    <location>
        <begin position="63"/>
        <end position="78"/>
    </location>
</feature>
<accession>A0A8B7VW42</accession>
<reference evidence="2" key="1">
    <citation type="submission" date="2025-08" db="UniProtKB">
        <authorList>
            <consortium name="RefSeq"/>
        </authorList>
    </citation>
    <scope>IDENTIFICATION</scope>
    <source>
        <tissue evidence="2">Leukocyte</tissue>
    </source>
</reference>
<evidence type="ECO:0000313" key="2">
    <source>
        <dbReference type="RefSeq" id="XP_020036156.1"/>
    </source>
</evidence>
<gene>
    <name evidence="2" type="primary">LOC109697147</name>
</gene>
<dbReference type="AlphaFoldDB" id="A0A8B7VW42"/>
<feature type="compositionally biased region" description="Low complexity" evidence="1">
    <location>
        <begin position="41"/>
        <end position="62"/>
    </location>
</feature>
<organism evidence="2">
    <name type="scientific">Castor canadensis</name>
    <name type="common">American beaver</name>
    <dbReference type="NCBI Taxonomy" id="51338"/>
    <lineage>
        <taxon>Eukaryota</taxon>
        <taxon>Metazoa</taxon>
        <taxon>Chordata</taxon>
        <taxon>Craniata</taxon>
        <taxon>Vertebrata</taxon>
        <taxon>Euteleostomi</taxon>
        <taxon>Mammalia</taxon>
        <taxon>Eutheria</taxon>
        <taxon>Euarchontoglires</taxon>
        <taxon>Glires</taxon>
        <taxon>Rodentia</taxon>
        <taxon>Castorimorpha</taxon>
        <taxon>Castoridae</taxon>
        <taxon>Castor</taxon>
    </lineage>
</organism>
<evidence type="ECO:0000256" key="1">
    <source>
        <dbReference type="SAM" id="MobiDB-lite"/>
    </source>
</evidence>
<dbReference type="RefSeq" id="XP_020036156.1">
    <property type="nucleotide sequence ID" value="XM_020180567.1"/>
</dbReference>